<accession>A0A1Z4EIX7</accession>
<evidence type="ECO:0000313" key="2">
    <source>
        <dbReference type="Proteomes" id="UP000217736"/>
    </source>
</evidence>
<protein>
    <submittedName>
        <fullName evidence="1">Oxidoreductase</fullName>
    </submittedName>
</protein>
<proteinExistence type="predicted"/>
<organism evidence="1 2">
    <name type="scientific">Mycobacterium shigaense</name>
    <dbReference type="NCBI Taxonomy" id="722731"/>
    <lineage>
        <taxon>Bacteria</taxon>
        <taxon>Bacillati</taxon>
        <taxon>Actinomycetota</taxon>
        <taxon>Actinomycetes</taxon>
        <taxon>Mycobacteriales</taxon>
        <taxon>Mycobacteriaceae</taxon>
        <taxon>Mycobacterium</taxon>
        <taxon>Mycobacterium simiae complex</taxon>
    </lineage>
</organism>
<dbReference type="EMBL" id="AP018164">
    <property type="protein sequence ID" value="BAX92918.1"/>
    <property type="molecule type" value="Genomic_DNA"/>
</dbReference>
<dbReference type="AlphaFoldDB" id="A0A1Z4EIX7"/>
<keyword evidence="2" id="KW-1185">Reference proteome</keyword>
<sequence length="74" mass="8241">MSVLEALRQESTDDVVRTELVGYVRDPERRRQARETMAAFGISLDAVARAIAFAIDQPPDVEIGDITIRPTRQG</sequence>
<dbReference type="RefSeq" id="WP_197705000.1">
    <property type="nucleotide sequence ID" value="NZ_AP018164.1"/>
</dbReference>
<dbReference type="Proteomes" id="UP000217736">
    <property type="component" value="Chromosome"/>
</dbReference>
<evidence type="ECO:0000313" key="1">
    <source>
        <dbReference type="EMBL" id="BAX92918.1"/>
    </source>
</evidence>
<dbReference type="KEGG" id="mshg:MSG_02774"/>
<name>A0A1Z4EIX7_9MYCO</name>
<gene>
    <name evidence="1" type="ORF">MSG_02774</name>
</gene>
<reference evidence="2" key="1">
    <citation type="submission" date="2017-06" db="EMBL/GenBank/DDBJ databases">
        <title>Complete Genome Sequence of Mycobacterium shigaense.</title>
        <authorList>
            <person name="Fukano H."/>
            <person name="Yoshida M."/>
            <person name="Kazumi Y."/>
            <person name="Ogura Y."/>
            <person name="Mitarai S."/>
            <person name="Hayashi T."/>
            <person name="Hoshino Y."/>
        </authorList>
    </citation>
    <scope>NUCLEOTIDE SEQUENCE [LARGE SCALE GENOMIC DNA]</scope>
    <source>
        <strain evidence="2">UN-152</strain>
    </source>
</reference>